<dbReference type="InterPro" id="IPR007648">
    <property type="entry name" value="ATPase_inhibitor_mt"/>
</dbReference>
<dbReference type="STRING" id="683840.U5HE11"/>
<reference evidence="6" key="2">
    <citation type="submission" date="2010-11" db="EMBL/GenBank/DDBJ databases">
        <authorList>
            <consortium name="The Broad Institute Genome Sequencing Platform"/>
            <person name="Earl A."/>
            <person name="Ward D."/>
            <person name="Feldgarden M."/>
            <person name="Gevers D."/>
            <person name="Butler R."/>
            <person name="Young S.K."/>
            <person name="Zeng Q."/>
            <person name="Gargeya S."/>
            <person name="Fitzgerald M."/>
            <person name="Haas B."/>
            <person name="Abouelleil A."/>
            <person name="Alvarado L."/>
            <person name="Arachchi H.M."/>
            <person name="Berlin A."/>
            <person name="Brown A."/>
            <person name="Chapman S.B."/>
            <person name="Chen Z."/>
            <person name="Dunbar C."/>
            <person name="Freedman E."/>
            <person name="Gearin G."/>
            <person name="Gellesch M."/>
            <person name="Goldberg J."/>
            <person name="Griggs A."/>
            <person name="Gujja S."/>
            <person name="Heilman E."/>
            <person name="Heiman D."/>
            <person name="Howarth C."/>
            <person name="Larson L."/>
            <person name="Lui A."/>
            <person name="MacDonald P.J.P."/>
            <person name="Mehta T."/>
            <person name="Montmayeur A."/>
            <person name="Murphy C."/>
            <person name="Neiman D."/>
            <person name="Pearson M."/>
            <person name="Priest M."/>
            <person name="Roberts A."/>
            <person name="Saif S."/>
            <person name="Shea T."/>
            <person name="Shenoy N."/>
            <person name="Sisk P."/>
            <person name="Stolte C."/>
            <person name="Sykes S."/>
            <person name="White J."/>
            <person name="Yandava C."/>
            <person name="Wortman J."/>
            <person name="Nusbaum C."/>
            <person name="Birren B."/>
        </authorList>
    </citation>
    <scope>NUCLEOTIDE SEQUENCE</scope>
    <source>
        <strain evidence="6">P1A1 Lamole</strain>
    </source>
</reference>
<evidence type="ECO:0000256" key="2">
    <source>
        <dbReference type="ARBA" id="ARBA00010901"/>
    </source>
</evidence>
<dbReference type="AlphaFoldDB" id="U5HE11"/>
<evidence type="ECO:0000313" key="6">
    <source>
        <dbReference type="EMBL" id="KDE04202.1"/>
    </source>
</evidence>
<dbReference type="GO" id="GO:0005739">
    <property type="term" value="C:mitochondrion"/>
    <property type="evidence" value="ECO:0007669"/>
    <property type="project" value="UniProtKB-SubCell"/>
</dbReference>
<dbReference type="EnsemblFungi" id="MVLG_05362T0">
    <property type="protein sequence ID" value="MVLG_05362T0"/>
    <property type="gene ID" value="MVLG_05362"/>
</dbReference>
<feature type="compositionally biased region" description="Basic and acidic residues" evidence="5">
    <location>
        <begin position="36"/>
        <end position="55"/>
    </location>
</feature>
<reference evidence="8" key="1">
    <citation type="submission" date="2010-11" db="EMBL/GenBank/DDBJ databases">
        <title>The genome sequence of Microbotryum violaceum strain p1A1 Lamole.</title>
        <authorList>
            <person name="Cuomo C."/>
            <person name="Perlin M."/>
            <person name="Young S.K."/>
            <person name="Zeng Q."/>
            <person name="Gargeya S."/>
            <person name="Alvarado L."/>
            <person name="Berlin A."/>
            <person name="Chapman S.B."/>
            <person name="Chen Z."/>
            <person name="Freedman E."/>
            <person name="Gellesch M."/>
            <person name="Goldberg J."/>
            <person name="Griggs A."/>
            <person name="Gujja S."/>
            <person name="Heilman E."/>
            <person name="Heiman D."/>
            <person name="Howarth C."/>
            <person name="Mehta T."/>
            <person name="Neiman D."/>
            <person name="Pearson M."/>
            <person name="Roberts A."/>
            <person name="Saif S."/>
            <person name="Shea T."/>
            <person name="Shenoy N."/>
            <person name="Sisk P."/>
            <person name="Stolte C."/>
            <person name="Sykes S."/>
            <person name="White J."/>
            <person name="Yandava C."/>
            <person name="Haas B."/>
            <person name="Nusbaum C."/>
            <person name="Birren B."/>
        </authorList>
    </citation>
    <scope>NUCLEOTIDE SEQUENCE [LARGE SCALE GENOMIC DNA]</scope>
    <source>
        <strain evidence="8">p1A1 Lamole</strain>
    </source>
</reference>
<dbReference type="OrthoDB" id="5532350at2759"/>
<proteinExistence type="inferred from homology"/>
<dbReference type="Proteomes" id="UP000017200">
    <property type="component" value="Unassembled WGS sequence"/>
</dbReference>
<accession>U5HE11</accession>
<reference evidence="7" key="4">
    <citation type="submission" date="2015-06" db="UniProtKB">
        <authorList>
            <consortium name="EnsemblFungi"/>
        </authorList>
    </citation>
    <scope>IDENTIFICATION</scope>
</reference>
<evidence type="ECO:0000313" key="8">
    <source>
        <dbReference type="Proteomes" id="UP000017200"/>
    </source>
</evidence>
<evidence type="ECO:0000313" key="7">
    <source>
        <dbReference type="EnsemblFungi" id="MVLG_05362T0"/>
    </source>
</evidence>
<evidence type="ECO:0000256" key="3">
    <source>
        <dbReference type="ARBA" id="ARBA00023128"/>
    </source>
</evidence>
<comment type="subcellular location">
    <subcellularLocation>
        <location evidence="1">Mitochondrion</location>
    </subcellularLocation>
</comment>
<feature type="region of interest" description="Disordered" evidence="5">
    <location>
        <begin position="29"/>
        <end position="55"/>
    </location>
</feature>
<reference evidence="6 8" key="3">
    <citation type="journal article" date="2015" name="BMC Genomics">
        <title>Sex and parasites: genomic and transcriptomic analysis of Microbotryum lychnidis-dioicae, the biotrophic and plant-castrating anther smut fungus.</title>
        <authorList>
            <person name="Perlin M.H."/>
            <person name="Amselem J."/>
            <person name="Fontanillas E."/>
            <person name="Toh S.S."/>
            <person name="Chen Z."/>
            <person name="Goldberg J."/>
            <person name="Duplessis S."/>
            <person name="Henrissat B."/>
            <person name="Young S."/>
            <person name="Zeng Q."/>
            <person name="Aguileta G."/>
            <person name="Petit E."/>
            <person name="Badouin H."/>
            <person name="Andrews J."/>
            <person name="Razeeq D."/>
            <person name="Gabaldon T."/>
            <person name="Quesneville H."/>
            <person name="Giraud T."/>
            <person name="Hood M.E."/>
            <person name="Schultz D.J."/>
            <person name="Cuomo C.A."/>
        </authorList>
    </citation>
    <scope>NUCLEOTIDE SEQUENCE [LARGE SCALE GENOMIC DNA]</scope>
    <source>
        <strain evidence="6">P1A1 Lamole</strain>
        <strain evidence="8">p1A1 Lamole</strain>
    </source>
</reference>
<dbReference type="Pfam" id="PF04568">
    <property type="entry name" value="IATP"/>
    <property type="match status" value="1"/>
</dbReference>
<dbReference type="GO" id="GO:0042030">
    <property type="term" value="F:ATPase inhibitor activity"/>
    <property type="evidence" value="ECO:0007669"/>
    <property type="project" value="InterPro"/>
</dbReference>
<dbReference type="Gene3D" id="1.20.5.500">
    <property type="entry name" value="Single helix bin"/>
    <property type="match status" value="1"/>
</dbReference>
<dbReference type="EMBL" id="AEIJ01000558">
    <property type="status" value="NOT_ANNOTATED_CDS"/>
    <property type="molecule type" value="Genomic_DNA"/>
</dbReference>
<sequence>MYSVVRTALPPSSFVAQRALFSSSTLIRQGSATKPLDNRERAAEEAYSRDRENEKLKALKKSIEASKKHLEQLEKDHAELESSQKK</sequence>
<keyword evidence="8" id="KW-1185">Reference proteome</keyword>
<evidence type="ECO:0000256" key="5">
    <source>
        <dbReference type="SAM" id="MobiDB-lite"/>
    </source>
</evidence>
<protein>
    <recommendedName>
        <fullName evidence="4">ATPase inhibitor, mitochondrial</fullName>
    </recommendedName>
</protein>
<dbReference type="EMBL" id="GL541713">
    <property type="protein sequence ID" value="KDE04202.1"/>
    <property type="molecule type" value="Genomic_DNA"/>
</dbReference>
<name>U5HE11_USTV1</name>
<dbReference type="InParanoid" id="U5HE11"/>
<evidence type="ECO:0000256" key="4">
    <source>
        <dbReference type="RuleBase" id="RU368087"/>
    </source>
</evidence>
<comment type="function">
    <text evidence="4">Inhibits the enzyme activity of ATPase.</text>
</comment>
<keyword evidence="3" id="KW-0496">Mitochondrion</keyword>
<dbReference type="HOGENOM" id="CLU_2499572_0_0_1"/>
<comment type="similarity">
    <text evidence="2 4">Belongs to the ATPase inhibitor family.</text>
</comment>
<gene>
    <name evidence="6" type="ORF">MVLG_05362</name>
</gene>
<organism evidence="6">
    <name type="scientific">Microbotryum lychnidis-dioicae (strain p1A1 Lamole / MvSl-1064)</name>
    <name type="common">Anther smut fungus</name>
    <dbReference type="NCBI Taxonomy" id="683840"/>
    <lineage>
        <taxon>Eukaryota</taxon>
        <taxon>Fungi</taxon>
        <taxon>Dikarya</taxon>
        <taxon>Basidiomycota</taxon>
        <taxon>Pucciniomycotina</taxon>
        <taxon>Microbotryomycetes</taxon>
        <taxon>Microbotryales</taxon>
        <taxon>Microbotryaceae</taxon>
        <taxon>Microbotryum</taxon>
    </lineage>
</organism>
<evidence type="ECO:0000256" key="1">
    <source>
        <dbReference type="ARBA" id="ARBA00004173"/>
    </source>
</evidence>